<sequence length="395" mass="43243">MDPVLVAAVARVAAGEKVNVSRVCRDCGVSRAVFYRKLDRFLEHGSAGLTPRSRAPHTHPTSTPAHVAEAVVRARKELADEGWDHGAQTIRWRLLDIAATGVHPGGGPVLERGEVPSRATIHRILLARGQITPQPRKRPHRGRRFVHPAPNAVWQIDGTTTELADRTRATVVQIIDDHSRLDIACHAAASENSQAVWQALSAGFAAYGHPACVLSDNGTAFSGKRRQWPLVETERRLARLGITTIVSSVGHPQTCGKNERAHQTLQRWLAARPTPHTLDELQTLLEAYRRGYNHRRHQALDGDTPAQRFHATEPAHPAGPAPHVAGHLTRTVSTTGVIRFSGASIGLGRHHAGATAEVFWQGDRLTVLIDDTVAASLTLDRTIRYQRTTNLSPMR</sequence>
<proteinExistence type="predicted"/>
<dbReference type="InterPro" id="IPR036397">
    <property type="entry name" value="RNaseH_sf"/>
</dbReference>
<protein>
    <submittedName>
        <fullName evidence="2">IS481 family transposase</fullName>
    </submittedName>
</protein>
<gene>
    <name evidence="2" type="ORF">PGB27_29340</name>
</gene>
<name>A0ABT5T2W4_9PSEU</name>
<dbReference type="RefSeq" id="WP_274203994.1">
    <property type="nucleotide sequence ID" value="NZ_JAQZAO010000031.1"/>
</dbReference>
<dbReference type="SUPFAM" id="SSF53098">
    <property type="entry name" value="Ribonuclease H-like"/>
    <property type="match status" value="1"/>
</dbReference>
<dbReference type="InterPro" id="IPR001584">
    <property type="entry name" value="Integrase_cat-core"/>
</dbReference>
<evidence type="ECO:0000313" key="2">
    <source>
        <dbReference type="EMBL" id="MDD7969464.1"/>
    </source>
</evidence>
<dbReference type="PANTHER" id="PTHR35004">
    <property type="entry name" value="TRANSPOSASE RV3428C-RELATED"/>
    <property type="match status" value="1"/>
</dbReference>
<comment type="caution">
    <text evidence="2">The sequence shown here is derived from an EMBL/GenBank/DDBJ whole genome shotgun (WGS) entry which is preliminary data.</text>
</comment>
<evidence type="ECO:0000259" key="1">
    <source>
        <dbReference type="PROSITE" id="PS50994"/>
    </source>
</evidence>
<dbReference type="Gene3D" id="3.30.420.10">
    <property type="entry name" value="Ribonuclease H-like superfamily/Ribonuclease H"/>
    <property type="match status" value="1"/>
</dbReference>
<dbReference type="Pfam" id="PF00665">
    <property type="entry name" value="rve"/>
    <property type="match status" value="1"/>
</dbReference>
<accession>A0ABT5T2W4</accession>
<dbReference type="Proteomes" id="UP001300763">
    <property type="component" value="Unassembled WGS sequence"/>
</dbReference>
<reference evidence="2 3" key="1">
    <citation type="submission" date="2023-02" db="EMBL/GenBank/DDBJ databases">
        <title>Genome sequencing required for Actinomycetospora new species description.</title>
        <authorList>
            <person name="Saimee Y."/>
            <person name="Duangmal K."/>
        </authorList>
    </citation>
    <scope>NUCLEOTIDE SEQUENCE [LARGE SCALE GENOMIC DNA]</scope>
    <source>
        <strain evidence="2 3">DW7H6</strain>
    </source>
</reference>
<dbReference type="PROSITE" id="PS50994">
    <property type="entry name" value="INTEGRASE"/>
    <property type="match status" value="1"/>
</dbReference>
<evidence type="ECO:0000313" key="3">
    <source>
        <dbReference type="Proteomes" id="UP001300763"/>
    </source>
</evidence>
<dbReference type="SUPFAM" id="SSF46689">
    <property type="entry name" value="Homeodomain-like"/>
    <property type="match status" value="1"/>
</dbReference>
<feature type="domain" description="Integrase catalytic" evidence="1">
    <location>
        <begin position="146"/>
        <end position="313"/>
    </location>
</feature>
<dbReference type="EMBL" id="JAQZAO010000031">
    <property type="protein sequence ID" value="MDD7969464.1"/>
    <property type="molecule type" value="Genomic_DNA"/>
</dbReference>
<dbReference type="InterPro" id="IPR009057">
    <property type="entry name" value="Homeodomain-like_sf"/>
</dbReference>
<dbReference type="InterPro" id="IPR012337">
    <property type="entry name" value="RNaseH-like_sf"/>
</dbReference>
<keyword evidence="3" id="KW-1185">Reference proteome</keyword>
<dbReference type="Pfam" id="PF13551">
    <property type="entry name" value="HTH_29"/>
    <property type="match status" value="1"/>
</dbReference>
<dbReference type="PANTHER" id="PTHR35004:SF7">
    <property type="entry name" value="INTEGRASE PROTEIN"/>
    <property type="match status" value="1"/>
</dbReference>
<organism evidence="2 3">
    <name type="scientific">Actinomycetospora lemnae</name>
    <dbReference type="NCBI Taxonomy" id="3019891"/>
    <lineage>
        <taxon>Bacteria</taxon>
        <taxon>Bacillati</taxon>
        <taxon>Actinomycetota</taxon>
        <taxon>Actinomycetes</taxon>
        <taxon>Pseudonocardiales</taxon>
        <taxon>Pseudonocardiaceae</taxon>
        <taxon>Actinomycetospora</taxon>
    </lineage>
</organism>